<gene>
    <name evidence="1" type="ORF">EVAR_48074_1</name>
</gene>
<comment type="caution">
    <text evidence="1">The sequence shown here is derived from an EMBL/GenBank/DDBJ whole genome shotgun (WGS) entry which is preliminary data.</text>
</comment>
<protein>
    <submittedName>
        <fullName evidence="1">Uncharacterized protein</fullName>
    </submittedName>
</protein>
<dbReference type="Proteomes" id="UP000299102">
    <property type="component" value="Unassembled WGS sequence"/>
</dbReference>
<evidence type="ECO:0000313" key="2">
    <source>
        <dbReference type="Proteomes" id="UP000299102"/>
    </source>
</evidence>
<reference evidence="1 2" key="1">
    <citation type="journal article" date="2019" name="Commun. Biol.">
        <title>The bagworm genome reveals a unique fibroin gene that provides high tensile strength.</title>
        <authorList>
            <person name="Kono N."/>
            <person name="Nakamura H."/>
            <person name="Ohtoshi R."/>
            <person name="Tomita M."/>
            <person name="Numata K."/>
            <person name="Arakawa K."/>
        </authorList>
    </citation>
    <scope>NUCLEOTIDE SEQUENCE [LARGE SCALE GENOMIC DNA]</scope>
</reference>
<keyword evidence="2" id="KW-1185">Reference proteome</keyword>
<dbReference type="EMBL" id="BGZK01000752">
    <property type="protein sequence ID" value="GBP59098.1"/>
    <property type="molecule type" value="Genomic_DNA"/>
</dbReference>
<evidence type="ECO:0000313" key="1">
    <source>
        <dbReference type="EMBL" id="GBP59098.1"/>
    </source>
</evidence>
<sequence>MYSDFSTPCKPALWIFFTFASEYGFSRRVGKMMDSVSMFRLVYCSTSFTSGDRSTTATDTRIPLQFIDGASACTCKSSAISCPGVISRGITVLAGQLGGLHLCFEERQLDSRRLNISVRNSSTAVSSAASLFTIASVVTVAG</sequence>
<proteinExistence type="predicted"/>
<name>A0A4C1X5Q3_EUMVA</name>
<dbReference type="AlphaFoldDB" id="A0A4C1X5Q3"/>
<organism evidence="1 2">
    <name type="scientific">Eumeta variegata</name>
    <name type="common">Bagworm moth</name>
    <name type="synonym">Eumeta japonica</name>
    <dbReference type="NCBI Taxonomy" id="151549"/>
    <lineage>
        <taxon>Eukaryota</taxon>
        <taxon>Metazoa</taxon>
        <taxon>Ecdysozoa</taxon>
        <taxon>Arthropoda</taxon>
        <taxon>Hexapoda</taxon>
        <taxon>Insecta</taxon>
        <taxon>Pterygota</taxon>
        <taxon>Neoptera</taxon>
        <taxon>Endopterygota</taxon>
        <taxon>Lepidoptera</taxon>
        <taxon>Glossata</taxon>
        <taxon>Ditrysia</taxon>
        <taxon>Tineoidea</taxon>
        <taxon>Psychidae</taxon>
        <taxon>Oiketicinae</taxon>
        <taxon>Eumeta</taxon>
    </lineage>
</organism>
<accession>A0A4C1X5Q3</accession>